<dbReference type="Gene3D" id="1.10.287.470">
    <property type="entry name" value="Helix hairpin bin"/>
    <property type="match status" value="1"/>
</dbReference>
<evidence type="ECO:0000256" key="1">
    <source>
        <dbReference type="ARBA" id="ARBA00009477"/>
    </source>
</evidence>
<feature type="transmembrane region" description="Helical" evidence="3">
    <location>
        <begin position="41"/>
        <end position="59"/>
    </location>
</feature>
<dbReference type="RefSeq" id="WP_189570691.1">
    <property type="nucleotide sequence ID" value="NZ_BMXU01000001.1"/>
</dbReference>
<dbReference type="InterPro" id="IPR058637">
    <property type="entry name" value="YknX-like_C"/>
</dbReference>
<dbReference type="SUPFAM" id="SSF111369">
    <property type="entry name" value="HlyD-like secretion proteins"/>
    <property type="match status" value="1"/>
</dbReference>
<evidence type="ECO:0000256" key="2">
    <source>
        <dbReference type="SAM" id="Coils"/>
    </source>
</evidence>
<accession>A0ABV7MC07</accession>
<gene>
    <name evidence="6" type="ORF">ACFONP_06800</name>
</gene>
<dbReference type="Gene3D" id="2.40.420.20">
    <property type="match status" value="1"/>
</dbReference>
<dbReference type="Pfam" id="PF25989">
    <property type="entry name" value="YknX_C"/>
    <property type="match status" value="1"/>
</dbReference>
<dbReference type="InterPro" id="IPR058792">
    <property type="entry name" value="Beta-barrel_RND_2"/>
</dbReference>
<dbReference type="InterPro" id="IPR006143">
    <property type="entry name" value="RND_pump_MFP"/>
</dbReference>
<dbReference type="NCBIfam" id="TIGR01730">
    <property type="entry name" value="RND_mfp"/>
    <property type="match status" value="1"/>
</dbReference>
<keyword evidence="3" id="KW-1133">Transmembrane helix</keyword>
<dbReference type="PANTHER" id="PTHR30469">
    <property type="entry name" value="MULTIDRUG RESISTANCE PROTEIN MDTA"/>
    <property type="match status" value="1"/>
</dbReference>
<keyword evidence="7" id="KW-1185">Reference proteome</keyword>
<reference evidence="7" key="1">
    <citation type="journal article" date="2019" name="Int. J. Syst. Evol. Microbiol.">
        <title>The Global Catalogue of Microorganisms (GCM) 10K type strain sequencing project: providing services to taxonomists for standard genome sequencing and annotation.</title>
        <authorList>
            <consortium name="The Broad Institute Genomics Platform"/>
            <consortium name="The Broad Institute Genome Sequencing Center for Infectious Disease"/>
            <person name="Wu L."/>
            <person name="Ma J."/>
        </authorList>
    </citation>
    <scope>NUCLEOTIDE SEQUENCE [LARGE SCALE GENOMIC DNA]</scope>
    <source>
        <strain evidence="7">KCTC 22245</strain>
    </source>
</reference>
<feature type="domain" description="CusB-like beta-barrel" evidence="4">
    <location>
        <begin position="238"/>
        <end position="308"/>
    </location>
</feature>
<evidence type="ECO:0000259" key="5">
    <source>
        <dbReference type="Pfam" id="PF25989"/>
    </source>
</evidence>
<protein>
    <submittedName>
        <fullName evidence="6">Efflux RND transporter periplasmic adaptor subunit</fullName>
    </submittedName>
</protein>
<keyword evidence="2" id="KW-0175">Coiled coil</keyword>
<feature type="coiled-coil region" evidence="2">
    <location>
        <begin position="133"/>
        <end position="196"/>
    </location>
</feature>
<keyword evidence="3" id="KW-0472">Membrane</keyword>
<evidence type="ECO:0000256" key="3">
    <source>
        <dbReference type="SAM" id="Phobius"/>
    </source>
</evidence>
<organism evidence="6 7">
    <name type="scientific">Parvularcula lutaonensis</name>
    <dbReference type="NCBI Taxonomy" id="491923"/>
    <lineage>
        <taxon>Bacteria</taxon>
        <taxon>Pseudomonadati</taxon>
        <taxon>Pseudomonadota</taxon>
        <taxon>Alphaproteobacteria</taxon>
        <taxon>Parvularculales</taxon>
        <taxon>Parvularculaceae</taxon>
        <taxon>Parvularcula</taxon>
    </lineage>
</organism>
<name>A0ABV7MC07_9PROT</name>
<dbReference type="Gene3D" id="2.40.50.100">
    <property type="match status" value="1"/>
</dbReference>
<dbReference type="Pfam" id="PF25954">
    <property type="entry name" value="Beta-barrel_RND_2"/>
    <property type="match status" value="1"/>
</dbReference>
<feature type="domain" description="YknX-like C-terminal permuted SH3-like" evidence="5">
    <location>
        <begin position="316"/>
        <end position="379"/>
    </location>
</feature>
<evidence type="ECO:0000259" key="4">
    <source>
        <dbReference type="Pfam" id="PF25954"/>
    </source>
</evidence>
<evidence type="ECO:0000313" key="7">
    <source>
        <dbReference type="Proteomes" id="UP001595607"/>
    </source>
</evidence>
<evidence type="ECO:0000313" key="6">
    <source>
        <dbReference type="EMBL" id="MFC3302437.1"/>
    </source>
</evidence>
<dbReference type="Proteomes" id="UP001595607">
    <property type="component" value="Unassembled WGS sequence"/>
</dbReference>
<proteinExistence type="inferred from homology"/>
<comment type="caution">
    <text evidence="6">The sequence shown here is derived from an EMBL/GenBank/DDBJ whole genome shotgun (WGS) entry which is preliminary data.</text>
</comment>
<dbReference type="EMBL" id="JBHRVA010000002">
    <property type="protein sequence ID" value="MFC3302437.1"/>
    <property type="molecule type" value="Genomic_DNA"/>
</dbReference>
<keyword evidence="3" id="KW-0812">Transmembrane</keyword>
<comment type="similarity">
    <text evidence="1">Belongs to the membrane fusion protein (MFP) (TC 8.A.1) family.</text>
</comment>
<dbReference type="Gene3D" id="2.40.30.170">
    <property type="match status" value="1"/>
</dbReference>
<sequence length="388" mass="40368">MTEPTRKSVAPGIVGTGAAVKTAQVPLPEREDTPARRARRWPWLIGLVVILAGAGVAFMRSGGGGPAVPVEVLVPALAERVLIVSGRTESALTADLTSPVAGTVLAVLAEEGQKVAQSAELVRFDDGRPRAALRQAVAALDAAILRRQQAEDDARRAEELGAVLPKVERDRAEKALAQARAEEERLAATVEQARLALADYSIRAPFAGTVLSRAVDPGETVQPGRLLLRLADLGKLRVSVEVDEALAAAVSPGQRAVVELAGRDAPLRGRVAWVAPEADAVTGTVPVRIAFETMPEDAQVGLTAVVNITVAQSAAALTVPRSALVEGPAVFVLRDGRAVKTPVKIIDWPAERVEITGGLAAGDMVILNPEGLADGQEVRTAPMPGGAG</sequence>
<dbReference type="PANTHER" id="PTHR30469:SF15">
    <property type="entry name" value="HLYD FAMILY OF SECRETION PROTEINS"/>
    <property type="match status" value="1"/>
</dbReference>